<dbReference type="InterPro" id="IPR000271">
    <property type="entry name" value="Ribosomal_bL34"/>
</dbReference>
<dbReference type="PANTHER" id="PTHR14503:SF4">
    <property type="entry name" value="LARGE RIBOSOMAL SUBUNIT PROTEIN BL34M"/>
    <property type="match status" value="1"/>
</dbReference>
<feature type="compositionally biased region" description="Basic residues" evidence="6">
    <location>
        <begin position="10"/>
        <end position="19"/>
    </location>
</feature>
<comment type="caution">
    <text evidence="7">The sequence shown here is derived from an EMBL/GenBank/DDBJ whole genome shotgun (WGS) entry which is preliminary data.</text>
</comment>
<dbReference type="NCBIfam" id="TIGR01030">
    <property type="entry name" value="rpmH_bact"/>
    <property type="match status" value="1"/>
</dbReference>
<sequence length="44" mass="5066">MKRTYQPSKLVRKRRHGFRARSATVAGRKILANRRSKGRAKLSA</sequence>
<dbReference type="InterPro" id="IPR020939">
    <property type="entry name" value="Ribosomal_bL34_CS"/>
</dbReference>
<keyword evidence="2 5" id="KW-0689">Ribosomal protein</keyword>
<evidence type="ECO:0000313" key="7">
    <source>
        <dbReference type="EMBL" id="MBB3898264.1"/>
    </source>
</evidence>
<dbReference type="HAMAP" id="MF_00391">
    <property type="entry name" value="Ribosomal_bL34"/>
    <property type="match status" value="1"/>
</dbReference>
<name>A0A840ADF9_9PROT</name>
<dbReference type="GO" id="GO:0006412">
    <property type="term" value="P:translation"/>
    <property type="evidence" value="ECO:0007669"/>
    <property type="project" value="UniProtKB-UniRule"/>
</dbReference>
<proteinExistence type="inferred from homology"/>
<evidence type="ECO:0000256" key="5">
    <source>
        <dbReference type="HAMAP-Rule" id="MF_00391"/>
    </source>
</evidence>
<dbReference type="PROSITE" id="PS00784">
    <property type="entry name" value="RIBOSOMAL_L34"/>
    <property type="match status" value="1"/>
</dbReference>
<dbReference type="GO" id="GO:1990904">
    <property type="term" value="C:ribonucleoprotein complex"/>
    <property type="evidence" value="ECO:0007669"/>
    <property type="project" value="UniProtKB-KW"/>
</dbReference>
<feature type="region of interest" description="Disordered" evidence="6">
    <location>
        <begin position="1"/>
        <end position="22"/>
    </location>
</feature>
<dbReference type="Proteomes" id="UP000553193">
    <property type="component" value="Unassembled WGS sequence"/>
</dbReference>
<dbReference type="FunFam" id="1.10.287.3980:FF:000001">
    <property type="entry name" value="Mitochondrial ribosomal protein L34"/>
    <property type="match status" value="1"/>
</dbReference>
<dbReference type="PANTHER" id="PTHR14503">
    <property type="entry name" value="MITOCHONDRIAL RIBOSOMAL PROTEIN 34 FAMILY MEMBER"/>
    <property type="match status" value="1"/>
</dbReference>
<gene>
    <name evidence="5" type="primary">rpmH</name>
    <name evidence="7" type="ORF">GGQ83_001701</name>
</gene>
<protein>
    <recommendedName>
        <fullName evidence="4 5">Large ribosomal subunit protein bL34</fullName>
    </recommendedName>
</protein>
<dbReference type="RefSeq" id="WP_184383339.1">
    <property type="nucleotide sequence ID" value="NZ_JACIDJ010000002.1"/>
</dbReference>
<dbReference type="GO" id="GO:0003735">
    <property type="term" value="F:structural constituent of ribosome"/>
    <property type="evidence" value="ECO:0007669"/>
    <property type="project" value="InterPro"/>
</dbReference>
<dbReference type="EMBL" id="JACIDJ010000002">
    <property type="protein sequence ID" value="MBB3898264.1"/>
    <property type="molecule type" value="Genomic_DNA"/>
</dbReference>
<comment type="similarity">
    <text evidence="1 5">Belongs to the bacterial ribosomal protein bL34 family.</text>
</comment>
<dbReference type="GO" id="GO:0005840">
    <property type="term" value="C:ribosome"/>
    <property type="evidence" value="ECO:0007669"/>
    <property type="project" value="UniProtKB-KW"/>
</dbReference>
<dbReference type="Gene3D" id="1.10.287.3980">
    <property type="match status" value="1"/>
</dbReference>
<evidence type="ECO:0000256" key="6">
    <source>
        <dbReference type="SAM" id="MobiDB-lite"/>
    </source>
</evidence>
<dbReference type="AlphaFoldDB" id="A0A840ADF9"/>
<evidence type="ECO:0000256" key="1">
    <source>
        <dbReference type="ARBA" id="ARBA00010111"/>
    </source>
</evidence>
<reference evidence="7 8" key="1">
    <citation type="submission" date="2020-08" db="EMBL/GenBank/DDBJ databases">
        <title>Genomic Encyclopedia of Type Strains, Phase IV (KMG-IV): sequencing the most valuable type-strain genomes for metagenomic binning, comparative biology and taxonomic classification.</title>
        <authorList>
            <person name="Goeker M."/>
        </authorList>
    </citation>
    <scope>NUCLEOTIDE SEQUENCE [LARGE SCALE GENOMIC DNA]</scope>
    <source>
        <strain evidence="7 8">DSM 19979</strain>
    </source>
</reference>
<evidence type="ECO:0000256" key="3">
    <source>
        <dbReference type="ARBA" id="ARBA00023274"/>
    </source>
</evidence>
<evidence type="ECO:0000313" key="8">
    <source>
        <dbReference type="Proteomes" id="UP000553193"/>
    </source>
</evidence>
<organism evidence="7 8">
    <name type="scientific">Roseococcus suduntuyensis</name>
    <dbReference type="NCBI Taxonomy" id="455361"/>
    <lineage>
        <taxon>Bacteria</taxon>
        <taxon>Pseudomonadati</taxon>
        <taxon>Pseudomonadota</taxon>
        <taxon>Alphaproteobacteria</taxon>
        <taxon>Acetobacterales</taxon>
        <taxon>Roseomonadaceae</taxon>
        <taxon>Roseococcus</taxon>
    </lineage>
</organism>
<evidence type="ECO:0000256" key="4">
    <source>
        <dbReference type="ARBA" id="ARBA00035177"/>
    </source>
</evidence>
<keyword evidence="8" id="KW-1185">Reference proteome</keyword>
<accession>A0A840ADF9</accession>
<evidence type="ECO:0000256" key="2">
    <source>
        <dbReference type="ARBA" id="ARBA00022980"/>
    </source>
</evidence>
<dbReference type="Pfam" id="PF00468">
    <property type="entry name" value="Ribosomal_L34"/>
    <property type="match status" value="1"/>
</dbReference>
<keyword evidence="3 5" id="KW-0687">Ribonucleoprotein</keyword>